<organism evidence="1 2">
    <name type="scientific">Trifolium medium</name>
    <dbReference type="NCBI Taxonomy" id="97028"/>
    <lineage>
        <taxon>Eukaryota</taxon>
        <taxon>Viridiplantae</taxon>
        <taxon>Streptophyta</taxon>
        <taxon>Embryophyta</taxon>
        <taxon>Tracheophyta</taxon>
        <taxon>Spermatophyta</taxon>
        <taxon>Magnoliopsida</taxon>
        <taxon>eudicotyledons</taxon>
        <taxon>Gunneridae</taxon>
        <taxon>Pentapetalae</taxon>
        <taxon>rosids</taxon>
        <taxon>fabids</taxon>
        <taxon>Fabales</taxon>
        <taxon>Fabaceae</taxon>
        <taxon>Papilionoideae</taxon>
        <taxon>50 kb inversion clade</taxon>
        <taxon>NPAAA clade</taxon>
        <taxon>Hologalegina</taxon>
        <taxon>IRL clade</taxon>
        <taxon>Trifolieae</taxon>
        <taxon>Trifolium</taxon>
    </lineage>
</organism>
<dbReference type="EMBL" id="LXQA011138625">
    <property type="protein sequence ID" value="MCI86366.1"/>
    <property type="molecule type" value="Genomic_DNA"/>
</dbReference>
<proteinExistence type="predicted"/>
<comment type="caution">
    <text evidence="1">The sequence shown here is derived from an EMBL/GenBank/DDBJ whole genome shotgun (WGS) entry which is preliminary data.</text>
</comment>
<dbReference type="AlphaFoldDB" id="A0A392VDC2"/>
<feature type="non-terminal residue" evidence="1">
    <location>
        <position position="1"/>
    </location>
</feature>
<name>A0A392VDC2_9FABA</name>
<protein>
    <submittedName>
        <fullName evidence="1">Uncharacterized protein</fullName>
    </submittedName>
</protein>
<dbReference type="Proteomes" id="UP000265520">
    <property type="component" value="Unassembled WGS sequence"/>
</dbReference>
<sequence>RGARWARNVSLGEHHVRRILVPASKFRSAIKTFSLGEELFAGRGIARWAS</sequence>
<evidence type="ECO:0000313" key="1">
    <source>
        <dbReference type="EMBL" id="MCI86366.1"/>
    </source>
</evidence>
<keyword evidence="2" id="KW-1185">Reference proteome</keyword>
<accession>A0A392VDC2</accession>
<reference evidence="1 2" key="1">
    <citation type="journal article" date="2018" name="Front. Plant Sci.">
        <title>Red Clover (Trifolium pratense) and Zigzag Clover (T. medium) - A Picture of Genomic Similarities and Differences.</title>
        <authorList>
            <person name="Dluhosova J."/>
            <person name="Istvanek J."/>
            <person name="Nedelnik J."/>
            <person name="Repkova J."/>
        </authorList>
    </citation>
    <scope>NUCLEOTIDE SEQUENCE [LARGE SCALE GENOMIC DNA]</scope>
    <source>
        <strain evidence="2">cv. 10/8</strain>
        <tissue evidence="1">Leaf</tissue>
    </source>
</reference>
<evidence type="ECO:0000313" key="2">
    <source>
        <dbReference type="Proteomes" id="UP000265520"/>
    </source>
</evidence>